<gene>
    <name evidence="1" type="ORF">GBAR_LOCUS7160</name>
</gene>
<comment type="caution">
    <text evidence="1">The sequence shown here is derived from an EMBL/GenBank/DDBJ whole genome shotgun (WGS) entry which is preliminary data.</text>
</comment>
<sequence length="121" mass="12715">MRMVHRIFRHAANVRAAAQVASGAGLTQALVFVVGIRKLPDAGAAIEEDAAHFPGRQAYKYVFAFPGQYLGAGARPAHQLAAATGSEFQVVDYRTGRYVAQRQGVAGANLGIGPGTDSVAY</sequence>
<dbReference type="Proteomes" id="UP001174909">
    <property type="component" value="Unassembled WGS sequence"/>
</dbReference>
<name>A0AA35RGD8_GEOBA</name>
<reference evidence="1" key="1">
    <citation type="submission" date="2023-03" db="EMBL/GenBank/DDBJ databases">
        <authorList>
            <person name="Steffen K."/>
            <person name="Cardenas P."/>
        </authorList>
    </citation>
    <scope>NUCLEOTIDE SEQUENCE</scope>
</reference>
<dbReference type="EMBL" id="CASHTH010001076">
    <property type="protein sequence ID" value="CAI8011008.1"/>
    <property type="molecule type" value="Genomic_DNA"/>
</dbReference>
<proteinExistence type="predicted"/>
<evidence type="ECO:0000313" key="1">
    <source>
        <dbReference type="EMBL" id="CAI8011008.1"/>
    </source>
</evidence>
<evidence type="ECO:0000313" key="2">
    <source>
        <dbReference type="Proteomes" id="UP001174909"/>
    </source>
</evidence>
<dbReference type="AlphaFoldDB" id="A0AA35RGD8"/>
<protein>
    <submittedName>
        <fullName evidence="1">Uncharacterized protein</fullName>
    </submittedName>
</protein>
<accession>A0AA35RGD8</accession>
<keyword evidence="2" id="KW-1185">Reference proteome</keyword>
<organism evidence="1 2">
    <name type="scientific">Geodia barretti</name>
    <name type="common">Barrett's horny sponge</name>
    <dbReference type="NCBI Taxonomy" id="519541"/>
    <lineage>
        <taxon>Eukaryota</taxon>
        <taxon>Metazoa</taxon>
        <taxon>Porifera</taxon>
        <taxon>Demospongiae</taxon>
        <taxon>Heteroscleromorpha</taxon>
        <taxon>Tetractinellida</taxon>
        <taxon>Astrophorina</taxon>
        <taxon>Geodiidae</taxon>
        <taxon>Geodia</taxon>
    </lineage>
</organism>